<dbReference type="GO" id="GO:0005576">
    <property type="term" value="C:extracellular region"/>
    <property type="evidence" value="ECO:0007669"/>
    <property type="project" value="TreeGrafter"/>
</dbReference>
<feature type="compositionally biased region" description="Acidic residues" evidence="3">
    <location>
        <begin position="350"/>
        <end position="366"/>
    </location>
</feature>
<evidence type="ECO:0000313" key="5">
    <source>
        <dbReference type="Ensembl" id="ENSEBUP00000007801.1"/>
    </source>
</evidence>
<accession>A0A8C4PZP7</accession>
<evidence type="ECO:0000313" key="6">
    <source>
        <dbReference type="Proteomes" id="UP000694388"/>
    </source>
</evidence>
<keyword evidence="4" id="KW-0812">Transmembrane</keyword>
<dbReference type="Gene3D" id="2.120.10.30">
    <property type="entry name" value="TolB, C-terminal domain"/>
    <property type="match status" value="1"/>
</dbReference>
<dbReference type="GeneTree" id="ENSGT00940000156369"/>
<reference evidence="5" key="1">
    <citation type="submission" date="2025-08" db="UniProtKB">
        <authorList>
            <consortium name="Ensembl"/>
        </authorList>
    </citation>
    <scope>IDENTIFICATION</scope>
</reference>
<protein>
    <recommendedName>
        <fullName evidence="7">Peptidylamidoglycolate lyase</fullName>
    </recommendedName>
</protein>
<reference evidence="5" key="2">
    <citation type="submission" date="2025-09" db="UniProtKB">
        <authorList>
            <consortium name="Ensembl"/>
        </authorList>
    </citation>
    <scope>IDENTIFICATION</scope>
</reference>
<name>A0A8C4PZP7_EPTBU</name>
<dbReference type="Ensembl" id="ENSEBUT00000008289.1">
    <property type="protein sequence ID" value="ENSEBUP00000007801.1"/>
    <property type="gene ID" value="ENSEBUG00000005062.1"/>
</dbReference>
<keyword evidence="2" id="KW-0325">Glycoprotein</keyword>
<evidence type="ECO:0000256" key="3">
    <source>
        <dbReference type="SAM" id="MobiDB-lite"/>
    </source>
</evidence>
<dbReference type="InterPro" id="IPR011042">
    <property type="entry name" value="6-blade_b-propeller_TolB-like"/>
</dbReference>
<keyword evidence="4" id="KW-0472">Membrane</keyword>
<keyword evidence="6" id="KW-1185">Reference proteome</keyword>
<sequence>HQLSGYLPVQPQVFNLGSRKDWSQHDGRNSVIVLGKAFDPGSDLLHFCKPTAVAVDASYKEVFVADGYCNSRIIAFSLPDGKYLRHWGRAGFGLGQFNIPHDLTWAPNISQHTQTDNLPALCVSDRENGRLQCFAPKSGSLLREIRPKGVTTVFSAAYTPQQGKAICLLTHKHCSFHFIVTQTKPLDTVLLHLSGFLSYGNAGGLLYVLDARYSPIGLVLNYSTGRTISKFFAESPPFSMPHNLAILGNNSAVFVADVKAHALFKFLPQDQASRSTPKWKGSRVGLVVSPVAIIALLSAPVLILLAVGAYTAWRHRHYLDFSGRKGAGLNLGSFLARRSTHSHKGFDILSTEESDREHEDEDEDDEVGAREPFNDRDPLEFIFCCGWHVL</sequence>
<organism evidence="5 6">
    <name type="scientific">Eptatretus burgeri</name>
    <name type="common">Inshore hagfish</name>
    <dbReference type="NCBI Taxonomy" id="7764"/>
    <lineage>
        <taxon>Eukaryota</taxon>
        <taxon>Metazoa</taxon>
        <taxon>Chordata</taxon>
        <taxon>Craniata</taxon>
        <taxon>Vertebrata</taxon>
        <taxon>Cyclostomata</taxon>
        <taxon>Myxini</taxon>
        <taxon>Myxiniformes</taxon>
        <taxon>Myxinidae</taxon>
        <taxon>Eptatretinae</taxon>
        <taxon>Eptatretus</taxon>
    </lineage>
</organism>
<dbReference type="PANTHER" id="PTHR10680:SF14">
    <property type="entry name" value="PEPTIDYL-GLYCINE ALPHA-AMIDATING MONOOXYGENASE"/>
    <property type="match status" value="1"/>
</dbReference>
<keyword evidence="4" id="KW-1133">Transmembrane helix</keyword>
<keyword evidence="1" id="KW-0732">Signal</keyword>
<feature type="transmembrane region" description="Helical" evidence="4">
    <location>
        <begin position="284"/>
        <end position="313"/>
    </location>
</feature>
<dbReference type="SUPFAM" id="SSF63829">
    <property type="entry name" value="Calcium-dependent phosphotriesterase"/>
    <property type="match status" value="1"/>
</dbReference>
<evidence type="ECO:0000256" key="4">
    <source>
        <dbReference type="SAM" id="Phobius"/>
    </source>
</evidence>
<dbReference type="Proteomes" id="UP000694388">
    <property type="component" value="Unplaced"/>
</dbReference>
<proteinExistence type="predicted"/>
<feature type="region of interest" description="Disordered" evidence="3">
    <location>
        <begin position="347"/>
        <end position="373"/>
    </location>
</feature>
<evidence type="ECO:0000256" key="2">
    <source>
        <dbReference type="ARBA" id="ARBA00023180"/>
    </source>
</evidence>
<evidence type="ECO:0008006" key="7">
    <source>
        <dbReference type="Google" id="ProtNLM"/>
    </source>
</evidence>
<evidence type="ECO:0000256" key="1">
    <source>
        <dbReference type="ARBA" id="ARBA00022729"/>
    </source>
</evidence>
<dbReference type="AlphaFoldDB" id="A0A8C4PZP7"/>
<dbReference type="PANTHER" id="PTHR10680">
    <property type="entry name" value="PEPTIDYL-GLYCINE ALPHA-AMIDATING MONOOXYGENASE"/>
    <property type="match status" value="1"/>
</dbReference>